<feature type="binding site" evidence="7">
    <location>
        <position position="85"/>
    </location>
    <ligand>
        <name>Zn(2+)</name>
        <dbReference type="ChEBI" id="CHEBI:29105"/>
    </ligand>
</feature>
<evidence type="ECO:0000256" key="6">
    <source>
        <dbReference type="ARBA" id="ARBA00023163"/>
    </source>
</evidence>
<protein>
    <submittedName>
        <fullName evidence="8">Transcriptional repressor</fullName>
    </submittedName>
</protein>
<dbReference type="GO" id="GO:0045892">
    <property type="term" value="P:negative regulation of DNA-templated transcription"/>
    <property type="evidence" value="ECO:0007669"/>
    <property type="project" value="TreeGrafter"/>
</dbReference>
<evidence type="ECO:0000256" key="1">
    <source>
        <dbReference type="ARBA" id="ARBA00007957"/>
    </source>
</evidence>
<dbReference type="GO" id="GO:0000976">
    <property type="term" value="F:transcription cis-regulatory region binding"/>
    <property type="evidence" value="ECO:0007669"/>
    <property type="project" value="TreeGrafter"/>
</dbReference>
<evidence type="ECO:0000256" key="7">
    <source>
        <dbReference type="PIRSR" id="PIRSR602481-1"/>
    </source>
</evidence>
<keyword evidence="5" id="KW-0238">DNA-binding</keyword>
<organism evidence="8 9">
    <name type="scientific">Oceanispirochaeta crateris</name>
    <dbReference type="NCBI Taxonomy" id="2518645"/>
    <lineage>
        <taxon>Bacteria</taxon>
        <taxon>Pseudomonadati</taxon>
        <taxon>Spirochaetota</taxon>
        <taxon>Spirochaetia</taxon>
        <taxon>Spirochaetales</taxon>
        <taxon>Spirochaetaceae</taxon>
        <taxon>Oceanispirochaeta</taxon>
    </lineage>
</organism>
<dbReference type="GO" id="GO:0003700">
    <property type="term" value="F:DNA-binding transcription factor activity"/>
    <property type="evidence" value="ECO:0007669"/>
    <property type="project" value="InterPro"/>
</dbReference>
<accession>A0A5C1QPD9</accession>
<dbReference type="PANTHER" id="PTHR33202">
    <property type="entry name" value="ZINC UPTAKE REGULATION PROTEIN"/>
    <property type="match status" value="1"/>
</dbReference>
<proteinExistence type="inferred from homology"/>
<keyword evidence="2" id="KW-0678">Repressor</keyword>
<dbReference type="InterPro" id="IPR002481">
    <property type="entry name" value="FUR"/>
</dbReference>
<dbReference type="InterPro" id="IPR036388">
    <property type="entry name" value="WH-like_DNA-bd_sf"/>
</dbReference>
<evidence type="ECO:0000256" key="4">
    <source>
        <dbReference type="ARBA" id="ARBA00023015"/>
    </source>
</evidence>
<dbReference type="RefSeq" id="WP_149486517.1">
    <property type="nucleotide sequence ID" value="NZ_CP036150.1"/>
</dbReference>
<dbReference type="Proteomes" id="UP000324209">
    <property type="component" value="Chromosome"/>
</dbReference>
<dbReference type="EMBL" id="CP036150">
    <property type="protein sequence ID" value="QEN08436.1"/>
    <property type="molecule type" value="Genomic_DNA"/>
</dbReference>
<evidence type="ECO:0000256" key="3">
    <source>
        <dbReference type="ARBA" id="ARBA00022833"/>
    </source>
</evidence>
<dbReference type="SUPFAM" id="SSF46785">
    <property type="entry name" value="Winged helix' DNA-binding domain"/>
    <property type="match status" value="1"/>
</dbReference>
<dbReference type="Pfam" id="PF01475">
    <property type="entry name" value="FUR"/>
    <property type="match status" value="1"/>
</dbReference>
<keyword evidence="9" id="KW-1185">Reference proteome</keyword>
<keyword evidence="6" id="KW-0804">Transcription</keyword>
<feature type="binding site" evidence="7">
    <location>
        <position position="123"/>
    </location>
    <ligand>
        <name>Zn(2+)</name>
        <dbReference type="ChEBI" id="CHEBI:29105"/>
    </ligand>
</feature>
<dbReference type="KEGG" id="ock:EXM22_10735"/>
<dbReference type="InterPro" id="IPR043135">
    <property type="entry name" value="Fur_C"/>
</dbReference>
<gene>
    <name evidence="8" type="ORF">EXM22_10735</name>
</gene>
<dbReference type="GO" id="GO:0008270">
    <property type="term" value="F:zinc ion binding"/>
    <property type="evidence" value="ECO:0007669"/>
    <property type="project" value="TreeGrafter"/>
</dbReference>
<dbReference type="Gene3D" id="3.30.1490.190">
    <property type="match status" value="1"/>
</dbReference>
<dbReference type="GO" id="GO:1900376">
    <property type="term" value="P:regulation of secondary metabolite biosynthetic process"/>
    <property type="evidence" value="ECO:0007669"/>
    <property type="project" value="TreeGrafter"/>
</dbReference>
<dbReference type="CDD" id="cd07153">
    <property type="entry name" value="Fur_like"/>
    <property type="match status" value="1"/>
</dbReference>
<comment type="similarity">
    <text evidence="1">Belongs to the Fur family.</text>
</comment>
<dbReference type="OrthoDB" id="8659436at2"/>
<name>A0A5C1QPD9_9SPIO</name>
<dbReference type="InterPro" id="IPR036390">
    <property type="entry name" value="WH_DNA-bd_sf"/>
</dbReference>
<comment type="cofactor">
    <cofactor evidence="7">
        <name>Zn(2+)</name>
        <dbReference type="ChEBI" id="CHEBI:29105"/>
    </cofactor>
    <text evidence="7">Binds 1 zinc ion per subunit.</text>
</comment>
<sequence length="130" mass="14985">MDNLRMTTQRKIILEALKKSQSHPSADRVYEFVRGEIPNISLGTVYRNLEIMYRQGMIVRIETPDGQKRFDYDTSNHPHFRCEECGKIEDIPLPLTAPPLDPRSEWVSKRKILSSTVNYQGLCSDCISKA</sequence>
<dbReference type="Gene3D" id="1.10.10.10">
    <property type="entry name" value="Winged helix-like DNA-binding domain superfamily/Winged helix DNA-binding domain"/>
    <property type="match status" value="1"/>
</dbReference>
<evidence type="ECO:0000256" key="5">
    <source>
        <dbReference type="ARBA" id="ARBA00023125"/>
    </source>
</evidence>
<evidence type="ECO:0000256" key="2">
    <source>
        <dbReference type="ARBA" id="ARBA00022491"/>
    </source>
</evidence>
<feature type="binding site" evidence="7">
    <location>
        <position position="126"/>
    </location>
    <ligand>
        <name>Zn(2+)</name>
        <dbReference type="ChEBI" id="CHEBI:29105"/>
    </ligand>
</feature>
<evidence type="ECO:0000313" key="8">
    <source>
        <dbReference type="EMBL" id="QEN08436.1"/>
    </source>
</evidence>
<keyword evidence="3 7" id="KW-0862">Zinc</keyword>
<reference evidence="8 9" key="1">
    <citation type="submission" date="2019-02" db="EMBL/GenBank/DDBJ databases">
        <title>Complete Genome Sequence and Methylome Analysis of free living Spirochaetas.</title>
        <authorList>
            <person name="Fomenkov A."/>
            <person name="Dubinina G."/>
            <person name="Leshcheva N."/>
            <person name="Mikheeva N."/>
            <person name="Grabovich M."/>
            <person name="Vincze T."/>
            <person name="Roberts R.J."/>
        </authorList>
    </citation>
    <scope>NUCLEOTIDE SEQUENCE [LARGE SCALE GENOMIC DNA]</scope>
    <source>
        <strain evidence="8 9">K2</strain>
    </source>
</reference>
<dbReference type="PANTHER" id="PTHR33202:SF7">
    <property type="entry name" value="FERRIC UPTAKE REGULATION PROTEIN"/>
    <property type="match status" value="1"/>
</dbReference>
<feature type="binding site" evidence="7">
    <location>
        <position position="82"/>
    </location>
    <ligand>
        <name>Zn(2+)</name>
        <dbReference type="ChEBI" id="CHEBI:29105"/>
    </ligand>
</feature>
<keyword evidence="4" id="KW-0805">Transcription regulation</keyword>
<evidence type="ECO:0000313" key="9">
    <source>
        <dbReference type="Proteomes" id="UP000324209"/>
    </source>
</evidence>
<keyword evidence="7" id="KW-0479">Metal-binding</keyword>
<dbReference type="AlphaFoldDB" id="A0A5C1QPD9"/>